<organism evidence="3">
    <name type="scientific">Aplanochytrium stocchinoi</name>
    <dbReference type="NCBI Taxonomy" id="215587"/>
    <lineage>
        <taxon>Eukaryota</taxon>
        <taxon>Sar</taxon>
        <taxon>Stramenopiles</taxon>
        <taxon>Bigyra</taxon>
        <taxon>Labyrinthulomycetes</taxon>
        <taxon>Thraustochytrida</taxon>
        <taxon>Thraustochytriidae</taxon>
        <taxon>Aplanochytrium</taxon>
    </lineage>
</organism>
<dbReference type="AlphaFoldDB" id="A0A7S3LN83"/>
<reference evidence="3" key="1">
    <citation type="submission" date="2021-01" db="EMBL/GenBank/DDBJ databases">
        <authorList>
            <person name="Corre E."/>
            <person name="Pelletier E."/>
            <person name="Niang G."/>
            <person name="Scheremetjew M."/>
            <person name="Finn R."/>
            <person name="Kale V."/>
            <person name="Holt S."/>
            <person name="Cochrane G."/>
            <person name="Meng A."/>
            <person name="Brown T."/>
            <person name="Cohen L."/>
        </authorList>
    </citation>
    <scope>NUCLEOTIDE SEQUENCE</scope>
    <source>
        <strain evidence="3">GSBS06</strain>
    </source>
</reference>
<name>A0A7S3LN83_9STRA</name>
<dbReference type="PROSITE" id="PS50106">
    <property type="entry name" value="PDZ"/>
    <property type="match status" value="1"/>
</dbReference>
<feature type="compositionally biased region" description="Acidic residues" evidence="1">
    <location>
        <begin position="674"/>
        <end position="690"/>
    </location>
</feature>
<dbReference type="InterPro" id="IPR001478">
    <property type="entry name" value="PDZ"/>
</dbReference>
<feature type="domain" description="PDZ" evidence="2">
    <location>
        <begin position="89"/>
        <end position="170"/>
    </location>
</feature>
<evidence type="ECO:0000256" key="1">
    <source>
        <dbReference type="SAM" id="MobiDB-lite"/>
    </source>
</evidence>
<dbReference type="SUPFAM" id="SSF50156">
    <property type="entry name" value="PDZ domain-like"/>
    <property type="match status" value="1"/>
</dbReference>
<proteinExistence type="predicted"/>
<feature type="compositionally biased region" description="Pro residues" evidence="1">
    <location>
        <begin position="403"/>
        <end position="429"/>
    </location>
</feature>
<feature type="compositionally biased region" description="Low complexity" evidence="1">
    <location>
        <begin position="273"/>
        <end position="294"/>
    </location>
</feature>
<protein>
    <recommendedName>
        <fullName evidence="2">PDZ domain-containing protein</fullName>
    </recommendedName>
</protein>
<feature type="compositionally biased region" description="Pro residues" evidence="1">
    <location>
        <begin position="220"/>
        <end position="240"/>
    </location>
</feature>
<dbReference type="EMBL" id="HBIN01007500">
    <property type="protein sequence ID" value="CAE0435219.1"/>
    <property type="molecule type" value="Transcribed_RNA"/>
</dbReference>
<evidence type="ECO:0000259" key="2">
    <source>
        <dbReference type="PROSITE" id="PS50106"/>
    </source>
</evidence>
<feature type="compositionally biased region" description="Pro residues" evidence="1">
    <location>
        <begin position="195"/>
        <end position="211"/>
    </location>
</feature>
<dbReference type="InterPro" id="IPR036034">
    <property type="entry name" value="PDZ_sf"/>
</dbReference>
<dbReference type="Gene3D" id="2.30.42.10">
    <property type="match status" value="1"/>
</dbReference>
<gene>
    <name evidence="3" type="ORF">ASTO00021_LOCUS5501</name>
</gene>
<feature type="compositionally biased region" description="Pro residues" evidence="1">
    <location>
        <begin position="328"/>
        <end position="354"/>
    </location>
</feature>
<feature type="region of interest" description="Disordered" evidence="1">
    <location>
        <begin position="174"/>
        <end position="466"/>
    </location>
</feature>
<evidence type="ECO:0000313" key="3">
    <source>
        <dbReference type="EMBL" id="CAE0435219.1"/>
    </source>
</evidence>
<feature type="region of interest" description="Disordered" evidence="1">
    <location>
        <begin position="669"/>
        <end position="690"/>
    </location>
</feature>
<sequence>MDVTSGDGKEKIRVATEELKSARPIMEVSFTVWQKQSNATFVVEFKSHSVFKKIYVTSQLLLFPLPAIKEEIMQARRESKAVIRPDEYIVELTKGAGGVGMTLGWDKALKAAVVKTIDTHGAAARTKKLNIGDLVRGIQGVRVDKLSFRKIIKRLRSVPRTVVLLMTKAPEGYVPVKTGNRTRKIENLKVRRKAPPVPGSPEAPPLPPPRPHSQSDANRKPPPPPPPHANGARSPPPVPRNKPRPHSTRPPPPRPSRPSALARPGGPPPPPTRSSTAAAATAIAAATMAASVASDRPPPPPKRDTPGIRTSPPSPQYHSGKPESPSRQTPPPAPQRASGPPGPPQRHVAPPPVPIQSHAKAPPPPVPTQSHAKAPPPPVPTQSHAKAPPPPVPAQTHAHVPSPSVPVPAQRTPPPPLPATIPVKQPPPVASAHTSAAPPPAPPSRQPELPTFAACPTPVASPVQASVPSGSFAKYEKMKKSKLPEGAIFNAWVRDGCPASPAGFWSASWESQVQVELAKKAGGAPPKKVTITKKTHVATTGALNAAPVGSPLADIQGFNLNKLKKTTPNEAAPAPAAANPANPLAAINGFDMSMLKKVDRTQPPATAAAAPRPPMNPLEELKMFNKSKLRSSSQPVKQSEAEKAAVAAKTGTAGGFKDVFSNALDNIRQAVGSDSDEDDEDWDDNDDWAM</sequence>
<accession>A0A7S3LN83</accession>